<protein>
    <recommendedName>
        <fullName evidence="1">Protein kinase domain-containing protein</fullName>
    </recommendedName>
</protein>
<dbReference type="InterPro" id="IPR000719">
    <property type="entry name" value="Prot_kinase_dom"/>
</dbReference>
<dbReference type="PROSITE" id="PS00108">
    <property type="entry name" value="PROTEIN_KINASE_ST"/>
    <property type="match status" value="1"/>
</dbReference>
<dbReference type="SUPFAM" id="SSF56112">
    <property type="entry name" value="Protein kinase-like (PK-like)"/>
    <property type="match status" value="1"/>
</dbReference>
<dbReference type="GO" id="GO:0005524">
    <property type="term" value="F:ATP binding"/>
    <property type="evidence" value="ECO:0007669"/>
    <property type="project" value="InterPro"/>
</dbReference>
<dbReference type="AlphaFoldDB" id="A0A0C3M4R1"/>
<dbReference type="SMART" id="SM00220">
    <property type="entry name" value="S_TKc"/>
    <property type="match status" value="1"/>
</dbReference>
<reference evidence="2 3" key="1">
    <citation type="submission" date="2014-04" db="EMBL/GenBank/DDBJ databases">
        <authorList>
            <consortium name="DOE Joint Genome Institute"/>
            <person name="Kuo A."/>
            <person name="Girlanda M."/>
            <person name="Perotto S."/>
            <person name="Kohler A."/>
            <person name="Nagy L.G."/>
            <person name="Floudas D."/>
            <person name="Copeland A."/>
            <person name="Barry K.W."/>
            <person name="Cichocki N."/>
            <person name="Veneault-Fourrey C."/>
            <person name="LaButti K."/>
            <person name="Lindquist E.A."/>
            <person name="Lipzen A."/>
            <person name="Lundell T."/>
            <person name="Morin E."/>
            <person name="Murat C."/>
            <person name="Sun H."/>
            <person name="Tunlid A."/>
            <person name="Henrissat B."/>
            <person name="Grigoriev I.V."/>
            <person name="Hibbett D.S."/>
            <person name="Martin F."/>
            <person name="Nordberg H.P."/>
            <person name="Cantor M.N."/>
            <person name="Hua S.X."/>
        </authorList>
    </citation>
    <scope>NUCLEOTIDE SEQUENCE [LARGE SCALE GENOMIC DNA]</scope>
    <source>
        <strain evidence="2 3">MUT 4182</strain>
    </source>
</reference>
<gene>
    <name evidence="2" type="ORF">M407DRAFT_22105</name>
</gene>
<dbReference type="InterPro" id="IPR051681">
    <property type="entry name" value="Ser/Thr_Kinases-Pseudokinases"/>
</dbReference>
<accession>A0A0C3M4R1</accession>
<dbReference type="InterPro" id="IPR008271">
    <property type="entry name" value="Ser/Thr_kinase_AS"/>
</dbReference>
<dbReference type="HOGENOM" id="CLU_000288_7_18_1"/>
<dbReference type="Proteomes" id="UP000054248">
    <property type="component" value="Unassembled WGS sequence"/>
</dbReference>
<sequence length="283" mass="30971">MHLLGETSPNLQHLSIDIVRLKPEPDFKGSRGGSCEVQVVTLDCGIPATSKLIAAKKLFFGKRSSEPKRLAFRLARELKIWAELCLPHIPPLLGFYLGDDYKTAMLISEYMLYGDLDNHIAKMAPTYFERMHLVRDLTDGLAYLHSQTIRHGDLKPGNVLVNPQRRALLADLGLSSSLDGGSSGFTNSNGGAATVRFSSPEILFQGAAGRLLANDIWSWGGLVLGVLAEKIPFANLQLDSQIMIAHISHQFPCDVEALALRPPQFASQWPVKETSGLVRSAPS</sequence>
<dbReference type="OrthoDB" id="346907at2759"/>
<evidence type="ECO:0000313" key="3">
    <source>
        <dbReference type="Proteomes" id="UP000054248"/>
    </source>
</evidence>
<dbReference type="PANTHER" id="PTHR44329:SF214">
    <property type="entry name" value="PROTEIN KINASE DOMAIN-CONTAINING PROTEIN"/>
    <property type="match status" value="1"/>
</dbReference>
<dbReference type="Gene3D" id="1.10.510.10">
    <property type="entry name" value="Transferase(Phosphotransferase) domain 1"/>
    <property type="match status" value="1"/>
</dbReference>
<evidence type="ECO:0000259" key="1">
    <source>
        <dbReference type="PROSITE" id="PS50011"/>
    </source>
</evidence>
<feature type="domain" description="Protein kinase" evidence="1">
    <location>
        <begin position="1"/>
        <end position="283"/>
    </location>
</feature>
<dbReference type="Pfam" id="PF00069">
    <property type="entry name" value="Pkinase"/>
    <property type="match status" value="1"/>
</dbReference>
<dbReference type="PANTHER" id="PTHR44329">
    <property type="entry name" value="SERINE/THREONINE-PROTEIN KINASE TNNI3K-RELATED"/>
    <property type="match status" value="1"/>
</dbReference>
<dbReference type="InterPro" id="IPR011009">
    <property type="entry name" value="Kinase-like_dom_sf"/>
</dbReference>
<reference evidence="3" key="2">
    <citation type="submission" date="2015-01" db="EMBL/GenBank/DDBJ databases">
        <title>Evolutionary Origins and Diversification of the Mycorrhizal Mutualists.</title>
        <authorList>
            <consortium name="DOE Joint Genome Institute"/>
            <consortium name="Mycorrhizal Genomics Consortium"/>
            <person name="Kohler A."/>
            <person name="Kuo A."/>
            <person name="Nagy L.G."/>
            <person name="Floudas D."/>
            <person name="Copeland A."/>
            <person name="Barry K.W."/>
            <person name="Cichocki N."/>
            <person name="Veneault-Fourrey C."/>
            <person name="LaButti K."/>
            <person name="Lindquist E.A."/>
            <person name="Lipzen A."/>
            <person name="Lundell T."/>
            <person name="Morin E."/>
            <person name="Murat C."/>
            <person name="Riley R."/>
            <person name="Ohm R."/>
            <person name="Sun H."/>
            <person name="Tunlid A."/>
            <person name="Henrissat B."/>
            <person name="Grigoriev I.V."/>
            <person name="Hibbett D.S."/>
            <person name="Martin F."/>
        </authorList>
    </citation>
    <scope>NUCLEOTIDE SEQUENCE [LARGE SCALE GENOMIC DNA]</scope>
    <source>
        <strain evidence="3">MUT 4182</strain>
    </source>
</reference>
<proteinExistence type="predicted"/>
<name>A0A0C3M4R1_9AGAM</name>
<keyword evidence="3" id="KW-1185">Reference proteome</keyword>
<dbReference type="EMBL" id="KN822991">
    <property type="protein sequence ID" value="KIO28672.1"/>
    <property type="molecule type" value="Genomic_DNA"/>
</dbReference>
<dbReference type="GO" id="GO:0004674">
    <property type="term" value="F:protein serine/threonine kinase activity"/>
    <property type="evidence" value="ECO:0007669"/>
    <property type="project" value="TreeGrafter"/>
</dbReference>
<dbReference type="PROSITE" id="PS50011">
    <property type="entry name" value="PROTEIN_KINASE_DOM"/>
    <property type="match status" value="1"/>
</dbReference>
<organism evidence="2 3">
    <name type="scientific">Tulasnella calospora MUT 4182</name>
    <dbReference type="NCBI Taxonomy" id="1051891"/>
    <lineage>
        <taxon>Eukaryota</taxon>
        <taxon>Fungi</taxon>
        <taxon>Dikarya</taxon>
        <taxon>Basidiomycota</taxon>
        <taxon>Agaricomycotina</taxon>
        <taxon>Agaricomycetes</taxon>
        <taxon>Cantharellales</taxon>
        <taxon>Tulasnellaceae</taxon>
        <taxon>Tulasnella</taxon>
    </lineage>
</organism>
<evidence type="ECO:0000313" key="2">
    <source>
        <dbReference type="EMBL" id="KIO28672.1"/>
    </source>
</evidence>